<name>A0A4Q8D1A6_9GAMM</name>
<proteinExistence type="inferred from homology"/>
<evidence type="ECO:0000313" key="9">
    <source>
        <dbReference type="Proteomes" id="UP000292298"/>
    </source>
</evidence>
<dbReference type="CDD" id="cd05254">
    <property type="entry name" value="dTDP_HR_like_SDR_e"/>
    <property type="match status" value="1"/>
</dbReference>
<evidence type="ECO:0000256" key="6">
    <source>
        <dbReference type="RuleBase" id="RU364082"/>
    </source>
</evidence>
<dbReference type="InterPro" id="IPR005913">
    <property type="entry name" value="dTDP_dehydrorham_reduct"/>
</dbReference>
<dbReference type="UniPathway" id="UPA00124"/>
<dbReference type="Proteomes" id="UP000292298">
    <property type="component" value="Unassembled WGS sequence"/>
</dbReference>
<dbReference type="PANTHER" id="PTHR10491:SF4">
    <property type="entry name" value="METHIONINE ADENOSYLTRANSFERASE 2 SUBUNIT BETA"/>
    <property type="match status" value="1"/>
</dbReference>
<keyword evidence="6" id="KW-0521">NADP</keyword>
<keyword evidence="9" id="KW-1185">Reference proteome</keyword>
<comment type="caution">
    <text evidence="8">The sequence shown here is derived from an EMBL/GenBank/DDBJ whole genome shotgun (WGS) entry which is preliminary data.</text>
</comment>
<comment type="function">
    <text evidence="6">Catalyzes the reduction of dTDP-6-deoxy-L-lyxo-4-hexulose to yield dTDP-L-rhamnose.</text>
</comment>
<dbReference type="GO" id="GO:0019305">
    <property type="term" value="P:dTDP-rhamnose biosynthetic process"/>
    <property type="evidence" value="ECO:0007669"/>
    <property type="project" value="UniProtKB-UniPathway"/>
</dbReference>
<accession>A0A4Q8D1A6</accession>
<evidence type="ECO:0000256" key="2">
    <source>
        <dbReference type="ARBA" id="ARBA00010944"/>
    </source>
</evidence>
<dbReference type="EC" id="1.1.1.133" evidence="3 6"/>
<dbReference type="InterPro" id="IPR029903">
    <property type="entry name" value="RmlD-like-bd"/>
</dbReference>
<dbReference type="NCBIfam" id="TIGR01214">
    <property type="entry name" value="rmlD"/>
    <property type="match status" value="1"/>
</dbReference>
<dbReference type="UniPathway" id="UPA00281"/>
<dbReference type="Gene3D" id="3.40.50.720">
    <property type="entry name" value="NAD(P)-binding Rossmann-like Domain"/>
    <property type="match status" value="1"/>
</dbReference>
<dbReference type="PANTHER" id="PTHR10491">
    <property type="entry name" value="DTDP-4-DEHYDRORHAMNOSE REDUCTASE"/>
    <property type="match status" value="1"/>
</dbReference>
<sequence length="311" mass="34145">MGVALTTLLFGPTGQVGWELRRALNPLGKLISLDRHERGGLRGDLTDLDAVAAAIRTVKPGVIINAAAYTAVDAAESEPEQARLINATAPGVMAEVAREHNALLVHYSTDYVFDGSGQQPWREDDPTSPLNVYGQTKREGEEAIRVVDGNHLIFRTAWVYAARGYNFIRTMIRLACERDELKVIDDQHGAPTGAELIADVTAHAVRTAVMRPELRGIYNLTAAGETTWYGYARFVIEQARAAGVPVRVEPDAIEAVTTDTFPTAACRPKNSRLDCHKLETTFGLTRPDWRIGVARALEEMDLPQQKGKSDR</sequence>
<dbReference type="Pfam" id="PF04321">
    <property type="entry name" value="RmlD_sub_bind"/>
    <property type="match status" value="1"/>
</dbReference>
<dbReference type="GO" id="GO:0008831">
    <property type="term" value="F:dTDP-4-dehydrorhamnose reductase activity"/>
    <property type="evidence" value="ECO:0007669"/>
    <property type="project" value="UniProtKB-EC"/>
</dbReference>
<evidence type="ECO:0000256" key="3">
    <source>
        <dbReference type="ARBA" id="ARBA00012929"/>
    </source>
</evidence>
<dbReference type="SUPFAM" id="SSF51735">
    <property type="entry name" value="NAD(P)-binding Rossmann-fold domains"/>
    <property type="match status" value="1"/>
</dbReference>
<evidence type="ECO:0000259" key="7">
    <source>
        <dbReference type="Pfam" id="PF04321"/>
    </source>
</evidence>
<dbReference type="AlphaFoldDB" id="A0A4Q8D1A6"/>
<organism evidence="8 9">
    <name type="scientific">Spiribacter vilamensis</name>
    <dbReference type="NCBI Taxonomy" id="531306"/>
    <lineage>
        <taxon>Bacteria</taxon>
        <taxon>Pseudomonadati</taxon>
        <taxon>Pseudomonadota</taxon>
        <taxon>Gammaproteobacteria</taxon>
        <taxon>Chromatiales</taxon>
        <taxon>Ectothiorhodospiraceae</taxon>
        <taxon>Spiribacter</taxon>
    </lineage>
</organism>
<reference evidence="8 9" key="1">
    <citation type="submission" date="2019-02" db="EMBL/GenBank/DDBJ databases">
        <title>Genomic Encyclopedia of Type Strains, Phase IV (KMG-IV): sequencing the most valuable type-strain genomes for metagenomic binning, comparative biology and taxonomic classification.</title>
        <authorList>
            <person name="Goeker M."/>
        </authorList>
    </citation>
    <scope>NUCLEOTIDE SEQUENCE [LARGE SCALE GENOMIC DNA]</scope>
    <source>
        <strain evidence="8 9">DSM 21056</strain>
    </source>
</reference>
<comment type="cofactor">
    <cofactor evidence="6">
        <name>Mg(2+)</name>
        <dbReference type="ChEBI" id="CHEBI:18420"/>
    </cofactor>
    <text evidence="6">Binds 1 Mg(2+) ion per monomer.</text>
</comment>
<evidence type="ECO:0000256" key="4">
    <source>
        <dbReference type="ARBA" id="ARBA00017099"/>
    </source>
</evidence>
<comment type="similarity">
    <text evidence="2 6">Belongs to the dTDP-4-dehydrorhamnose reductase family.</text>
</comment>
<feature type="domain" description="RmlD-like substrate binding" evidence="7">
    <location>
        <begin position="7"/>
        <end position="300"/>
    </location>
</feature>
<comment type="pathway">
    <text evidence="1 6">Carbohydrate biosynthesis; dTDP-L-rhamnose biosynthesis.</text>
</comment>
<dbReference type="GO" id="GO:0005829">
    <property type="term" value="C:cytosol"/>
    <property type="evidence" value="ECO:0007669"/>
    <property type="project" value="TreeGrafter"/>
</dbReference>
<dbReference type="Gene3D" id="3.90.25.10">
    <property type="entry name" value="UDP-galactose 4-epimerase, domain 1"/>
    <property type="match status" value="1"/>
</dbReference>
<evidence type="ECO:0000313" key="8">
    <source>
        <dbReference type="EMBL" id="RZU99108.1"/>
    </source>
</evidence>
<comment type="catalytic activity">
    <reaction evidence="5 6">
        <text>dTDP-beta-L-rhamnose + NADP(+) = dTDP-4-dehydro-beta-L-rhamnose + NADPH + H(+)</text>
        <dbReference type="Rhea" id="RHEA:21796"/>
        <dbReference type="ChEBI" id="CHEBI:15378"/>
        <dbReference type="ChEBI" id="CHEBI:57510"/>
        <dbReference type="ChEBI" id="CHEBI:57783"/>
        <dbReference type="ChEBI" id="CHEBI:58349"/>
        <dbReference type="ChEBI" id="CHEBI:62830"/>
        <dbReference type="EC" id="1.1.1.133"/>
    </reaction>
</comment>
<gene>
    <name evidence="8" type="ORF">EV698_1388</name>
</gene>
<dbReference type="EMBL" id="SHLI01000001">
    <property type="protein sequence ID" value="RZU99108.1"/>
    <property type="molecule type" value="Genomic_DNA"/>
</dbReference>
<keyword evidence="6" id="KW-0560">Oxidoreductase</keyword>
<evidence type="ECO:0000256" key="5">
    <source>
        <dbReference type="ARBA" id="ARBA00048200"/>
    </source>
</evidence>
<dbReference type="GO" id="GO:0009243">
    <property type="term" value="P:O antigen biosynthetic process"/>
    <property type="evidence" value="ECO:0007669"/>
    <property type="project" value="UniProtKB-UniPathway"/>
</dbReference>
<dbReference type="NCBIfam" id="NF007440">
    <property type="entry name" value="PRK09987.1"/>
    <property type="match status" value="1"/>
</dbReference>
<evidence type="ECO:0000256" key="1">
    <source>
        <dbReference type="ARBA" id="ARBA00004781"/>
    </source>
</evidence>
<dbReference type="InterPro" id="IPR036291">
    <property type="entry name" value="NAD(P)-bd_dom_sf"/>
</dbReference>
<protein>
    <recommendedName>
        <fullName evidence="4 6">dTDP-4-dehydrorhamnose reductase</fullName>
        <ecNumber evidence="3 6">1.1.1.133</ecNumber>
    </recommendedName>
</protein>